<keyword evidence="13 16" id="KW-0173">Coenzyme A biosynthesis</keyword>
<evidence type="ECO:0000256" key="14">
    <source>
        <dbReference type="ARBA" id="ARBA00038036"/>
    </source>
</evidence>
<dbReference type="PANTHER" id="PTHR34265">
    <property type="entry name" value="TYPE III PANTOTHENATE KINASE"/>
    <property type="match status" value="1"/>
</dbReference>
<protein>
    <recommendedName>
        <fullName evidence="15 16">Type III pantothenate kinase</fullName>
        <ecNumber evidence="6 16">2.7.1.33</ecNumber>
    </recommendedName>
    <alternativeName>
        <fullName evidence="16">PanK-III</fullName>
    </alternativeName>
    <alternativeName>
        <fullName evidence="16">Pantothenic acid kinase</fullName>
    </alternativeName>
</protein>
<feature type="binding site" evidence="16">
    <location>
        <position position="127"/>
    </location>
    <ligand>
        <name>ATP</name>
        <dbReference type="ChEBI" id="CHEBI:30616"/>
    </ligand>
</feature>
<comment type="pathway">
    <text evidence="4 16">Cofactor biosynthesis; coenzyme A biosynthesis; CoA from (R)-pantothenate: step 1/5.</text>
</comment>
<keyword evidence="9 16" id="KW-0547">Nucleotide-binding</keyword>
<dbReference type="EC" id="2.7.1.33" evidence="6 16"/>
<evidence type="ECO:0000313" key="18">
    <source>
        <dbReference type="Proteomes" id="UP001209854"/>
    </source>
</evidence>
<evidence type="ECO:0000256" key="12">
    <source>
        <dbReference type="ARBA" id="ARBA00022958"/>
    </source>
</evidence>
<proteinExistence type="inferred from homology"/>
<evidence type="ECO:0000256" key="1">
    <source>
        <dbReference type="ARBA" id="ARBA00001206"/>
    </source>
</evidence>
<evidence type="ECO:0000256" key="9">
    <source>
        <dbReference type="ARBA" id="ARBA00022741"/>
    </source>
</evidence>
<keyword evidence="11 16" id="KW-0067">ATP-binding</keyword>
<comment type="function">
    <text evidence="16">Catalyzes the phosphorylation of pantothenate (Pan), the first step in CoA biosynthesis.</text>
</comment>
<gene>
    <name evidence="16" type="primary">coaX</name>
    <name evidence="17" type="ORF">NX722_24690</name>
</gene>
<evidence type="ECO:0000256" key="2">
    <source>
        <dbReference type="ARBA" id="ARBA00001958"/>
    </source>
</evidence>
<keyword evidence="7 16" id="KW-0963">Cytoplasm</keyword>
<organism evidence="17 18">
    <name type="scientific">Endozoicomonas gorgoniicola</name>
    <dbReference type="NCBI Taxonomy" id="1234144"/>
    <lineage>
        <taxon>Bacteria</taxon>
        <taxon>Pseudomonadati</taxon>
        <taxon>Pseudomonadota</taxon>
        <taxon>Gammaproteobacteria</taxon>
        <taxon>Oceanospirillales</taxon>
        <taxon>Endozoicomonadaceae</taxon>
        <taxon>Endozoicomonas</taxon>
    </lineage>
</organism>
<feature type="binding site" evidence="16">
    <location>
        <begin position="101"/>
        <end position="104"/>
    </location>
    <ligand>
        <name>substrate</name>
    </ligand>
</feature>
<evidence type="ECO:0000256" key="4">
    <source>
        <dbReference type="ARBA" id="ARBA00005225"/>
    </source>
</evidence>
<evidence type="ECO:0000256" key="10">
    <source>
        <dbReference type="ARBA" id="ARBA00022777"/>
    </source>
</evidence>
<evidence type="ECO:0000256" key="11">
    <source>
        <dbReference type="ARBA" id="ARBA00022840"/>
    </source>
</evidence>
<evidence type="ECO:0000256" key="5">
    <source>
        <dbReference type="ARBA" id="ARBA00011738"/>
    </source>
</evidence>
<feature type="binding site" evidence="16">
    <location>
        <position position="180"/>
    </location>
    <ligand>
        <name>substrate</name>
    </ligand>
</feature>
<dbReference type="SUPFAM" id="SSF53067">
    <property type="entry name" value="Actin-like ATPase domain"/>
    <property type="match status" value="2"/>
</dbReference>
<dbReference type="Proteomes" id="UP001209854">
    <property type="component" value="Unassembled WGS sequence"/>
</dbReference>
<keyword evidence="8 16" id="KW-0808">Transferase</keyword>
<sequence length="254" mass="27559">MRTLQFDAGNTRLKWLLRENGQPASSGFFCNTEDWDTVLPCFLDTVGKLDQVSISIVSADERFEQIKKHVLATQAVPLYKAAAKKVSAGVTLSYDEPEKLGVDRWLAMLAAHATNTQEIKIVVDCGTAITIDVLDKTGVHLGGYIVPGISLMKKTLASNTAKLRYVESTDNSDLAPGRNTADCIHHGALVMLLALVDRVVAQYPGSRVILSGGDGEQLEELIAVYKEGRVSLMPDLIMDGLEIAVREDRKGCAG</sequence>
<feature type="binding site" evidence="16">
    <location>
        <begin position="7"/>
        <end position="14"/>
    </location>
    <ligand>
        <name>ATP</name>
        <dbReference type="ChEBI" id="CHEBI:30616"/>
    </ligand>
</feature>
<dbReference type="NCBIfam" id="TIGR00671">
    <property type="entry name" value="baf"/>
    <property type="match status" value="1"/>
</dbReference>
<evidence type="ECO:0000256" key="6">
    <source>
        <dbReference type="ARBA" id="ARBA00012102"/>
    </source>
</evidence>
<evidence type="ECO:0000256" key="7">
    <source>
        <dbReference type="ARBA" id="ARBA00022490"/>
    </source>
</evidence>
<dbReference type="Gene3D" id="3.30.420.40">
    <property type="match status" value="2"/>
</dbReference>
<comment type="similarity">
    <text evidence="14 16">Belongs to the type III pantothenate kinase family.</text>
</comment>
<comment type="caution">
    <text evidence="17">The sequence shown here is derived from an EMBL/GenBank/DDBJ whole genome shotgun (WGS) entry which is preliminary data.</text>
</comment>
<dbReference type="Pfam" id="PF03309">
    <property type="entry name" value="Pan_kinase"/>
    <property type="match status" value="1"/>
</dbReference>
<comment type="catalytic activity">
    <reaction evidence="1 16">
        <text>(R)-pantothenate + ATP = (R)-4'-phosphopantothenate + ADP + H(+)</text>
        <dbReference type="Rhea" id="RHEA:16373"/>
        <dbReference type="ChEBI" id="CHEBI:10986"/>
        <dbReference type="ChEBI" id="CHEBI:15378"/>
        <dbReference type="ChEBI" id="CHEBI:29032"/>
        <dbReference type="ChEBI" id="CHEBI:30616"/>
        <dbReference type="ChEBI" id="CHEBI:456216"/>
        <dbReference type="EC" id="2.7.1.33"/>
    </reaction>
</comment>
<comment type="subcellular location">
    <subcellularLocation>
        <location evidence="3 16">Cytoplasm</location>
    </subcellularLocation>
</comment>
<keyword evidence="10 16" id="KW-0418">Kinase</keyword>
<evidence type="ECO:0000313" key="17">
    <source>
        <dbReference type="EMBL" id="MCW7555768.1"/>
    </source>
</evidence>
<feature type="active site" description="Proton acceptor" evidence="16">
    <location>
        <position position="103"/>
    </location>
</feature>
<evidence type="ECO:0000256" key="15">
    <source>
        <dbReference type="ARBA" id="ARBA00040883"/>
    </source>
</evidence>
<comment type="cofactor">
    <cofactor evidence="2">
        <name>K(+)</name>
        <dbReference type="ChEBI" id="CHEBI:29103"/>
    </cofactor>
</comment>
<keyword evidence="16" id="KW-0479">Metal-binding</keyword>
<dbReference type="HAMAP" id="MF_01274">
    <property type="entry name" value="Pantothen_kinase_3"/>
    <property type="match status" value="1"/>
</dbReference>
<name>A0ABT3N2A6_9GAMM</name>
<dbReference type="CDD" id="cd24015">
    <property type="entry name" value="ASKHA_NBD_PanK-III"/>
    <property type="match status" value="1"/>
</dbReference>
<accession>A0ABT3N2A6</accession>
<dbReference type="RefSeq" id="WP_262565528.1">
    <property type="nucleotide sequence ID" value="NZ_JAPFCC010000001.1"/>
</dbReference>
<dbReference type="InterPro" id="IPR043129">
    <property type="entry name" value="ATPase_NBD"/>
</dbReference>
<dbReference type="InterPro" id="IPR004619">
    <property type="entry name" value="Type_III_PanK"/>
</dbReference>
<evidence type="ECO:0000256" key="8">
    <source>
        <dbReference type="ARBA" id="ARBA00022679"/>
    </source>
</evidence>
<dbReference type="PANTHER" id="PTHR34265:SF1">
    <property type="entry name" value="TYPE III PANTOTHENATE KINASE"/>
    <property type="match status" value="1"/>
</dbReference>
<comment type="cofactor">
    <cofactor evidence="16">
        <name>NH4(+)</name>
        <dbReference type="ChEBI" id="CHEBI:28938"/>
    </cofactor>
    <cofactor evidence="16">
        <name>K(+)</name>
        <dbReference type="ChEBI" id="CHEBI:29103"/>
    </cofactor>
    <text evidence="16">A monovalent cation. Ammonium or potassium.</text>
</comment>
<evidence type="ECO:0000256" key="16">
    <source>
        <dbReference type="HAMAP-Rule" id="MF_01274"/>
    </source>
</evidence>
<feature type="binding site" evidence="16">
    <location>
        <position position="94"/>
    </location>
    <ligand>
        <name>substrate</name>
    </ligand>
</feature>
<evidence type="ECO:0000256" key="13">
    <source>
        <dbReference type="ARBA" id="ARBA00022993"/>
    </source>
</evidence>
<evidence type="ECO:0000256" key="3">
    <source>
        <dbReference type="ARBA" id="ARBA00004496"/>
    </source>
</evidence>
<feature type="binding site" evidence="16">
    <location>
        <position position="124"/>
    </location>
    <ligand>
        <name>K(+)</name>
        <dbReference type="ChEBI" id="CHEBI:29103"/>
    </ligand>
</feature>
<comment type="subunit">
    <text evidence="5 16">Homodimer.</text>
</comment>
<dbReference type="GO" id="GO:0004594">
    <property type="term" value="F:pantothenate kinase activity"/>
    <property type="evidence" value="ECO:0007669"/>
    <property type="project" value="UniProtKB-EC"/>
</dbReference>
<keyword evidence="12 16" id="KW-0630">Potassium</keyword>
<keyword evidence="18" id="KW-1185">Reference proteome</keyword>
<reference evidence="17 18" key="1">
    <citation type="submission" date="2022-10" db="EMBL/GenBank/DDBJ databases">
        <title>High-quality genome sequences of two octocoral-associated bacteria, Endozoicomonas euniceicola EF212 and Endozoicomonas gorgoniicola PS125.</title>
        <authorList>
            <person name="Chiou Y.-J."/>
            <person name="Chen Y.-H."/>
        </authorList>
    </citation>
    <scope>NUCLEOTIDE SEQUENCE [LARGE SCALE GENOMIC DNA]</scope>
    <source>
        <strain evidence="17 18">PS125</strain>
    </source>
</reference>
<dbReference type="EMBL" id="JAPFCC010000001">
    <property type="protein sequence ID" value="MCW7555768.1"/>
    <property type="molecule type" value="Genomic_DNA"/>
</dbReference>